<keyword evidence="3" id="KW-0282">Flagellum</keyword>
<feature type="transmembrane region" description="Helical" evidence="2">
    <location>
        <begin position="12"/>
        <end position="33"/>
    </location>
</feature>
<keyword evidence="2" id="KW-0812">Transmembrane</keyword>
<dbReference type="EMBL" id="JAUFPX010000006">
    <property type="protein sequence ID" value="MDN3590657.1"/>
    <property type="molecule type" value="Genomic_DNA"/>
</dbReference>
<keyword evidence="3" id="KW-0969">Cilium</keyword>
<evidence type="ECO:0000313" key="3">
    <source>
        <dbReference type="EMBL" id="MDN3590657.1"/>
    </source>
</evidence>
<feature type="compositionally biased region" description="Low complexity" evidence="1">
    <location>
        <begin position="382"/>
        <end position="394"/>
    </location>
</feature>
<feature type="compositionally biased region" description="Low complexity" evidence="1">
    <location>
        <begin position="403"/>
        <end position="426"/>
    </location>
</feature>
<dbReference type="RefSeq" id="WP_238222909.1">
    <property type="nucleotide sequence ID" value="NZ_BPQD01000003.1"/>
</dbReference>
<evidence type="ECO:0000256" key="1">
    <source>
        <dbReference type="SAM" id="MobiDB-lite"/>
    </source>
</evidence>
<proteinExistence type="predicted"/>
<keyword evidence="3" id="KW-0966">Cell projection</keyword>
<dbReference type="PANTHER" id="PTHR38766:SF1">
    <property type="entry name" value="FLAGELLAR PROTEIN FLIO"/>
    <property type="match status" value="1"/>
</dbReference>
<dbReference type="PANTHER" id="PTHR38766">
    <property type="entry name" value="FLAGELLAR PROTEIN FLIO"/>
    <property type="match status" value="1"/>
</dbReference>
<comment type="caution">
    <text evidence="3">The sequence shown here is derived from an EMBL/GenBank/DDBJ whole genome shotgun (WGS) entry which is preliminary data.</text>
</comment>
<keyword evidence="2" id="KW-1133">Transmembrane helix</keyword>
<keyword evidence="2" id="KW-0472">Membrane</keyword>
<sequence length="455" mass="47143">MFSSFSSDGSTTIQFAIIFLVIFAVLAITVFVIRRLPGRGQPLSAKGGGRGRQPRLGIVDIYELDRQRQLILLRRDNVEHLLLVGGPNDVVVERNITRGAGARLGEDEAVRPEAEPAVLDAARFQPAFEAALAMPVAVPPPLPDAAPRPDTVGRPLDLPAPDLFVPDETGPTTVRPPDPRPAFETPAEPPAPPVAVPASRPARRMPPSLTNLVPGAASLMPGLAKRGRSDDAAPAPADAEGPPQGASSPVDPDILSDMARQLEQAVRRPQASATPARPVLPESATEKTDQPAAAHVVPERPGTSVDPVVTAPVAAHAPPVAADAIDPMAAAMAATAEAPERDDALFDPAPEPERPTPVMDRPNPAMGRPTPSSDGTAPLPVAPESPTASSSVPTEPEPPVPAAAPVKPAAERAPPPADIAKPAATPGVAAANPFSVEEIEAEFARLLGRSLDKKG</sequence>
<feature type="region of interest" description="Disordered" evidence="1">
    <location>
        <begin position="331"/>
        <end position="426"/>
    </location>
</feature>
<name>A0ABT8BEU9_9HYPH</name>
<evidence type="ECO:0000256" key="2">
    <source>
        <dbReference type="SAM" id="Phobius"/>
    </source>
</evidence>
<accession>A0ABT8BEU9</accession>
<organism evidence="3 4">
    <name type="scientific">Methylobacterium adhaesivum</name>
    <dbReference type="NCBI Taxonomy" id="333297"/>
    <lineage>
        <taxon>Bacteria</taxon>
        <taxon>Pseudomonadati</taxon>
        <taxon>Pseudomonadota</taxon>
        <taxon>Alphaproteobacteria</taxon>
        <taxon>Hyphomicrobiales</taxon>
        <taxon>Methylobacteriaceae</taxon>
        <taxon>Methylobacterium</taxon>
    </lineage>
</organism>
<keyword evidence="4" id="KW-1185">Reference proteome</keyword>
<dbReference type="Proteomes" id="UP001224644">
    <property type="component" value="Unassembled WGS sequence"/>
</dbReference>
<protein>
    <submittedName>
        <fullName evidence="3">Flagellar biosynthetic protein FliO</fullName>
    </submittedName>
</protein>
<evidence type="ECO:0000313" key="4">
    <source>
        <dbReference type="Proteomes" id="UP001224644"/>
    </source>
</evidence>
<feature type="region of interest" description="Disordered" evidence="1">
    <location>
        <begin position="141"/>
        <end position="310"/>
    </location>
</feature>
<dbReference type="InterPro" id="IPR052205">
    <property type="entry name" value="FliO/MopB"/>
</dbReference>
<reference evidence="4" key="1">
    <citation type="journal article" date="2019" name="Int. J. Syst. Evol. Microbiol.">
        <title>The Global Catalogue of Microorganisms (GCM) 10K type strain sequencing project: providing services to taxonomists for standard genome sequencing and annotation.</title>
        <authorList>
            <consortium name="The Broad Institute Genomics Platform"/>
            <consortium name="The Broad Institute Genome Sequencing Center for Infectious Disease"/>
            <person name="Wu L."/>
            <person name="Ma J."/>
        </authorList>
    </citation>
    <scope>NUCLEOTIDE SEQUENCE [LARGE SCALE GENOMIC DNA]</scope>
    <source>
        <strain evidence="4">CECT 7069</strain>
    </source>
</reference>
<gene>
    <name evidence="3" type="ORF">QWZ12_08530</name>
</gene>